<evidence type="ECO:0000313" key="4">
    <source>
        <dbReference type="Proteomes" id="UP000198341"/>
    </source>
</evidence>
<proteinExistence type="predicted"/>
<organism evidence="3 4">
    <name type="scientific">Bathycoccus prasinos</name>
    <dbReference type="NCBI Taxonomy" id="41875"/>
    <lineage>
        <taxon>Eukaryota</taxon>
        <taxon>Viridiplantae</taxon>
        <taxon>Chlorophyta</taxon>
        <taxon>Mamiellophyceae</taxon>
        <taxon>Mamiellales</taxon>
        <taxon>Bathycoccaceae</taxon>
        <taxon>Bathycoccus</taxon>
    </lineage>
</organism>
<feature type="coiled-coil region" evidence="1">
    <location>
        <begin position="127"/>
        <end position="168"/>
    </location>
</feature>
<keyword evidence="2" id="KW-0812">Transmembrane</keyword>
<keyword evidence="2" id="KW-0472">Membrane</keyword>
<evidence type="ECO:0000256" key="2">
    <source>
        <dbReference type="SAM" id="Phobius"/>
    </source>
</evidence>
<dbReference type="RefSeq" id="XP_007508580.1">
    <property type="nucleotide sequence ID" value="XM_007508518.1"/>
</dbReference>
<dbReference type="KEGG" id="bpg:Bathy16g00960"/>
<dbReference type="AlphaFoldDB" id="K8EPJ8"/>
<evidence type="ECO:0000256" key="1">
    <source>
        <dbReference type="SAM" id="Coils"/>
    </source>
</evidence>
<keyword evidence="1" id="KW-0175">Coiled coil</keyword>
<name>K8EPJ8_9CHLO</name>
<gene>
    <name evidence="3" type="ordered locus">Bathy16g00960</name>
</gene>
<evidence type="ECO:0000313" key="3">
    <source>
        <dbReference type="EMBL" id="CCO20197.1"/>
    </source>
</evidence>
<keyword evidence="4" id="KW-1185">Reference proteome</keyword>
<sequence length="176" mass="19413">MSSSGKKTKDVMSYAYDESRVFDATTILFSLIGFDIFFLVGLTVWVNGLKRRYENAIWKIKRLESEKRDLAVAFNLEKADLVDPLNTNAMNNNRGRRMANATAATVPPSLGGGGGQSGPASANDVLLQGLKAERDALKQALKSVQGELQRYAKENATLENELERALFEVEKLTPID</sequence>
<dbReference type="GeneID" id="19011335"/>
<dbReference type="Proteomes" id="UP000198341">
    <property type="component" value="Chromosome 16"/>
</dbReference>
<protein>
    <submittedName>
        <fullName evidence="3">Uncharacterized protein</fullName>
    </submittedName>
</protein>
<dbReference type="EMBL" id="FO082263">
    <property type="protein sequence ID" value="CCO20197.1"/>
    <property type="molecule type" value="Genomic_DNA"/>
</dbReference>
<accession>K8EPJ8</accession>
<keyword evidence="2" id="KW-1133">Transmembrane helix</keyword>
<reference evidence="3 4" key="1">
    <citation type="submission" date="2011-10" db="EMBL/GenBank/DDBJ databases">
        <authorList>
            <person name="Genoscope - CEA"/>
        </authorList>
    </citation>
    <scope>NUCLEOTIDE SEQUENCE [LARGE SCALE GENOMIC DNA]</scope>
    <source>
        <strain evidence="3 4">RCC 1105</strain>
    </source>
</reference>
<feature type="transmembrane region" description="Helical" evidence="2">
    <location>
        <begin position="21"/>
        <end position="46"/>
    </location>
</feature>